<proteinExistence type="predicted"/>
<evidence type="ECO:0000313" key="3">
    <source>
        <dbReference type="Proteomes" id="UP001273209"/>
    </source>
</evidence>
<evidence type="ECO:0000259" key="1">
    <source>
        <dbReference type="Pfam" id="PF06985"/>
    </source>
</evidence>
<dbReference type="Pfam" id="PF06985">
    <property type="entry name" value="HET"/>
    <property type="match status" value="1"/>
</dbReference>
<comment type="caution">
    <text evidence="2">The sequence shown here is derived from an EMBL/GenBank/DDBJ whole genome shotgun (WGS) entry which is preliminary data.</text>
</comment>
<dbReference type="PANTHER" id="PTHR33112:SF16">
    <property type="entry name" value="HETEROKARYON INCOMPATIBILITY DOMAIN-CONTAINING PROTEIN"/>
    <property type="match status" value="1"/>
</dbReference>
<sequence>MAAWSDDGSPAALSGNFCTEPPLPSDNCPEAFDFIRSWMQTCSQQHGDCEGTLSKSSPNEAAGPQLPTRILDIGPLNQESVSLLETNGQRGKFCALSYCWGPEGTQTLVTTRDNINDHLNGIPFNSLPKTFQDAIIMTRQLGIRYLWIDSLCIIQGDKDDWTEESAKMAGIYHNAYLVIAASGAANPKEGCFSTKRRCPTTVEVPYYLAEGQTAGSLKLSMRIHGDESPEFGPLCQRGWVLQEWYLARRVLHYMPDGISWKCKMLESSERYPYDMGQYSHSWETILEQYSRRKLTYKKDRLEALKGLAQAHLEKTNDKYSLGVFESRILEQLVWTMENRAKASEDLTDVPHWSWASKGGAKSFWVVHDNDWQPICRTRAIIESFGVLRVDGYVAQVRTSVAKPRKPTRTSEQMFHDLLSSMWSYRKGSGSLHWIQITFRQTRTIGVAVFDREHYAKVHILFLKGWRDYTL</sequence>
<keyword evidence="3" id="KW-1185">Reference proteome</keyword>
<gene>
    <name evidence="2" type="ORF">Triagg1_3204</name>
</gene>
<dbReference type="EMBL" id="JAWRVG010000009">
    <property type="protein sequence ID" value="KAK4078188.1"/>
    <property type="molecule type" value="Genomic_DNA"/>
</dbReference>
<dbReference type="RefSeq" id="XP_062757728.1">
    <property type="nucleotide sequence ID" value="XM_062897471.1"/>
</dbReference>
<dbReference type="PANTHER" id="PTHR33112">
    <property type="entry name" value="DOMAIN PROTEIN, PUTATIVE-RELATED"/>
    <property type="match status" value="1"/>
</dbReference>
<dbReference type="InterPro" id="IPR010730">
    <property type="entry name" value="HET"/>
</dbReference>
<accession>A0AAE1M4M2</accession>
<reference evidence="2" key="1">
    <citation type="submission" date="2023-11" db="EMBL/GenBank/DDBJ databases">
        <title>The genome sequences of three competitors of mushroom-forming fungi.</title>
        <authorList>
            <person name="Beijen E."/>
            <person name="Ohm R.A."/>
        </authorList>
    </citation>
    <scope>NUCLEOTIDE SEQUENCE</scope>
    <source>
        <strain evidence="2">CBS 100526</strain>
    </source>
</reference>
<feature type="domain" description="Heterokaryon incompatibility" evidence="1">
    <location>
        <begin position="93"/>
        <end position="243"/>
    </location>
</feature>
<organism evidence="2 3">
    <name type="scientific">Trichoderma aggressivum f. europaeum</name>
    <dbReference type="NCBI Taxonomy" id="173218"/>
    <lineage>
        <taxon>Eukaryota</taxon>
        <taxon>Fungi</taxon>
        <taxon>Dikarya</taxon>
        <taxon>Ascomycota</taxon>
        <taxon>Pezizomycotina</taxon>
        <taxon>Sordariomycetes</taxon>
        <taxon>Hypocreomycetidae</taxon>
        <taxon>Hypocreales</taxon>
        <taxon>Hypocreaceae</taxon>
        <taxon>Trichoderma</taxon>
    </lineage>
</organism>
<evidence type="ECO:0000313" key="2">
    <source>
        <dbReference type="EMBL" id="KAK4078188.1"/>
    </source>
</evidence>
<dbReference type="AlphaFoldDB" id="A0AAE1M4M2"/>
<dbReference type="Proteomes" id="UP001273209">
    <property type="component" value="Unassembled WGS sequence"/>
</dbReference>
<protein>
    <recommendedName>
        <fullName evidence="1">Heterokaryon incompatibility domain-containing protein</fullName>
    </recommendedName>
</protein>
<name>A0AAE1M4M2_9HYPO</name>
<dbReference type="GeneID" id="87917376"/>